<gene>
    <name evidence="2" type="ORF">B5807_09111</name>
</gene>
<dbReference type="AlphaFoldDB" id="A0A1Y2LN41"/>
<evidence type="ECO:0000313" key="2">
    <source>
        <dbReference type="EMBL" id="OSS45215.1"/>
    </source>
</evidence>
<reference evidence="2 3" key="1">
    <citation type="journal article" date="2017" name="Genome Announc.">
        <title>Genome sequence of the saprophytic ascomycete Epicoccum nigrum ICMP 19927 strain isolated from New Zealand.</title>
        <authorList>
            <person name="Fokin M."/>
            <person name="Fleetwood D."/>
            <person name="Weir B.S."/>
            <person name="Villas-Boas S.G."/>
        </authorList>
    </citation>
    <scope>NUCLEOTIDE SEQUENCE [LARGE SCALE GENOMIC DNA]</scope>
    <source>
        <strain evidence="2 3">ICMP 19927</strain>
    </source>
</reference>
<sequence length="120" mass="13100">MAFSKRRFVTAEAQGARPQRQPLVTSGSSSSLGGTEAKLGLHSANGNLVISQGQIDAADEQRRIPLAVVRLTVCSSRHWTSPAHHICVFLGKAQRAIVIQFITPQRRIIELTQDTRVATK</sequence>
<dbReference type="Proteomes" id="UP000193240">
    <property type="component" value="Unassembled WGS sequence"/>
</dbReference>
<accession>A0A1Y2LN41</accession>
<organism evidence="2 3">
    <name type="scientific">Epicoccum nigrum</name>
    <name type="common">Soil fungus</name>
    <name type="synonym">Epicoccum purpurascens</name>
    <dbReference type="NCBI Taxonomy" id="105696"/>
    <lineage>
        <taxon>Eukaryota</taxon>
        <taxon>Fungi</taxon>
        <taxon>Dikarya</taxon>
        <taxon>Ascomycota</taxon>
        <taxon>Pezizomycotina</taxon>
        <taxon>Dothideomycetes</taxon>
        <taxon>Pleosporomycetidae</taxon>
        <taxon>Pleosporales</taxon>
        <taxon>Pleosporineae</taxon>
        <taxon>Didymellaceae</taxon>
        <taxon>Epicoccum</taxon>
    </lineage>
</organism>
<evidence type="ECO:0000256" key="1">
    <source>
        <dbReference type="SAM" id="MobiDB-lite"/>
    </source>
</evidence>
<keyword evidence="3" id="KW-1185">Reference proteome</keyword>
<dbReference type="InParanoid" id="A0A1Y2LN41"/>
<dbReference type="EMBL" id="KZ107855">
    <property type="protein sequence ID" value="OSS45215.1"/>
    <property type="molecule type" value="Genomic_DNA"/>
</dbReference>
<feature type="region of interest" description="Disordered" evidence="1">
    <location>
        <begin position="1"/>
        <end position="38"/>
    </location>
</feature>
<name>A0A1Y2LN41_EPING</name>
<evidence type="ECO:0000313" key="3">
    <source>
        <dbReference type="Proteomes" id="UP000193240"/>
    </source>
</evidence>
<proteinExistence type="predicted"/>
<protein>
    <submittedName>
        <fullName evidence="2">Uncharacterized protein</fullName>
    </submittedName>
</protein>